<dbReference type="OrthoDB" id="269227at2759"/>
<name>A0A2S2QWK5_9HEMI</name>
<dbReference type="PROSITE" id="PS00624">
    <property type="entry name" value="GMC_OXRED_2"/>
    <property type="match status" value="1"/>
</dbReference>
<feature type="chain" id="PRO_5015714444" evidence="4">
    <location>
        <begin position="26"/>
        <end position="638"/>
    </location>
</feature>
<dbReference type="SUPFAM" id="SSF51905">
    <property type="entry name" value="FAD/NAD(P)-binding domain"/>
    <property type="match status" value="1"/>
</dbReference>
<dbReference type="InterPro" id="IPR036188">
    <property type="entry name" value="FAD/NAD-bd_sf"/>
</dbReference>
<dbReference type="GO" id="GO:0050660">
    <property type="term" value="F:flavin adenine dinucleotide binding"/>
    <property type="evidence" value="ECO:0007669"/>
    <property type="project" value="InterPro"/>
</dbReference>
<keyword evidence="3" id="KW-0274">FAD</keyword>
<comment type="cofactor">
    <cofactor evidence="3">
        <name>FAD</name>
        <dbReference type="ChEBI" id="CHEBI:57692"/>
    </cofactor>
</comment>
<dbReference type="SUPFAM" id="SSF54373">
    <property type="entry name" value="FAD-linked reductases, C-terminal domain"/>
    <property type="match status" value="1"/>
</dbReference>
<proteinExistence type="inferred from homology"/>
<evidence type="ECO:0000313" key="6">
    <source>
        <dbReference type="EMBL" id="MBY82151.1"/>
    </source>
</evidence>
<dbReference type="Pfam" id="PF00732">
    <property type="entry name" value="GMC_oxred_N"/>
    <property type="match status" value="1"/>
</dbReference>
<accession>A0A2S2QWK5</accession>
<dbReference type="InterPro" id="IPR012132">
    <property type="entry name" value="GMC_OxRdtase"/>
</dbReference>
<gene>
    <name evidence="6" type="primary">Gld_2</name>
    <name evidence="6" type="ORF">g.75143</name>
</gene>
<keyword evidence="4" id="KW-0732">Signal</keyword>
<dbReference type="InterPro" id="IPR007867">
    <property type="entry name" value="GMC_OxRtase_C"/>
</dbReference>
<evidence type="ECO:0000256" key="1">
    <source>
        <dbReference type="ARBA" id="ARBA00010790"/>
    </source>
</evidence>
<dbReference type="Gene3D" id="3.30.560.10">
    <property type="entry name" value="Glucose Oxidase, domain 3"/>
    <property type="match status" value="1"/>
</dbReference>
<dbReference type="PIRSF" id="PIRSF000137">
    <property type="entry name" value="Alcohol_oxidase"/>
    <property type="match status" value="1"/>
</dbReference>
<dbReference type="Gene3D" id="3.50.50.60">
    <property type="entry name" value="FAD/NAD(P)-binding domain"/>
    <property type="match status" value="1"/>
</dbReference>
<comment type="similarity">
    <text evidence="1">Belongs to the GMC oxidoreductase family.</text>
</comment>
<dbReference type="PANTHER" id="PTHR11552">
    <property type="entry name" value="GLUCOSE-METHANOL-CHOLINE GMC OXIDOREDUCTASE"/>
    <property type="match status" value="1"/>
</dbReference>
<dbReference type="PANTHER" id="PTHR11552:SF158">
    <property type="entry name" value="GH23626P-RELATED"/>
    <property type="match status" value="1"/>
</dbReference>
<protein>
    <submittedName>
        <fullName evidence="6">Glucose dehydrogenase</fullName>
    </submittedName>
</protein>
<feature type="active site" description="Proton donor" evidence="2">
    <location>
        <position position="558"/>
    </location>
</feature>
<dbReference type="EMBL" id="GGMS01012948">
    <property type="protein sequence ID" value="MBY82151.1"/>
    <property type="molecule type" value="Transcribed_RNA"/>
</dbReference>
<evidence type="ECO:0000259" key="5">
    <source>
        <dbReference type="PROSITE" id="PS00624"/>
    </source>
</evidence>
<feature type="active site" description="Proton acceptor" evidence="2">
    <location>
        <position position="602"/>
    </location>
</feature>
<dbReference type="AlphaFoldDB" id="A0A2S2QWK5"/>
<dbReference type="GO" id="GO:0016614">
    <property type="term" value="F:oxidoreductase activity, acting on CH-OH group of donors"/>
    <property type="evidence" value="ECO:0007669"/>
    <property type="project" value="InterPro"/>
</dbReference>
<dbReference type="Pfam" id="PF05199">
    <property type="entry name" value="GMC_oxred_C"/>
    <property type="match status" value="1"/>
</dbReference>
<feature type="domain" description="Glucose-methanol-choline oxidoreductase N-terminal" evidence="5">
    <location>
        <begin position="317"/>
        <end position="331"/>
    </location>
</feature>
<reference evidence="6" key="1">
    <citation type="submission" date="2018-04" db="EMBL/GenBank/DDBJ databases">
        <title>Transcriptome assembly of Sipha flava.</title>
        <authorList>
            <person name="Scully E.D."/>
            <person name="Geib S.M."/>
            <person name="Palmer N.A."/>
            <person name="Koch K."/>
            <person name="Bradshaw J."/>
            <person name="Heng-Moss T."/>
            <person name="Sarath G."/>
        </authorList>
    </citation>
    <scope>NUCLEOTIDE SEQUENCE</scope>
</reference>
<evidence type="ECO:0000256" key="4">
    <source>
        <dbReference type="SAM" id="SignalP"/>
    </source>
</evidence>
<feature type="binding site" evidence="3">
    <location>
        <position position="280"/>
    </location>
    <ligand>
        <name>FAD</name>
        <dbReference type="ChEBI" id="CHEBI:57692"/>
    </ligand>
</feature>
<feature type="binding site" evidence="3">
    <location>
        <position position="143"/>
    </location>
    <ligand>
        <name>FAD</name>
        <dbReference type="ChEBI" id="CHEBI:57692"/>
    </ligand>
</feature>
<organism evidence="6">
    <name type="scientific">Sipha flava</name>
    <name type="common">yellow sugarcane aphid</name>
    <dbReference type="NCBI Taxonomy" id="143950"/>
    <lineage>
        <taxon>Eukaryota</taxon>
        <taxon>Metazoa</taxon>
        <taxon>Ecdysozoa</taxon>
        <taxon>Arthropoda</taxon>
        <taxon>Hexapoda</taxon>
        <taxon>Insecta</taxon>
        <taxon>Pterygota</taxon>
        <taxon>Neoptera</taxon>
        <taxon>Paraneoptera</taxon>
        <taxon>Hemiptera</taxon>
        <taxon>Sternorrhyncha</taxon>
        <taxon>Aphidomorpha</taxon>
        <taxon>Aphidoidea</taxon>
        <taxon>Aphididae</taxon>
        <taxon>Sipha</taxon>
    </lineage>
</organism>
<evidence type="ECO:0000256" key="3">
    <source>
        <dbReference type="PIRSR" id="PIRSR000137-2"/>
    </source>
</evidence>
<evidence type="ECO:0000256" key="2">
    <source>
        <dbReference type="PIRSR" id="PIRSR000137-1"/>
    </source>
</evidence>
<dbReference type="InterPro" id="IPR000172">
    <property type="entry name" value="GMC_OxRdtase_N"/>
</dbReference>
<feature type="signal peptide" evidence="4">
    <location>
        <begin position="1"/>
        <end position="25"/>
    </location>
</feature>
<keyword evidence="3" id="KW-0285">Flavoprotein</keyword>
<sequence>MFSSRYGRMFFMWFAVSSLILGSDALDPMIYPGMQTGWSLMDELAMWNPYEPVEEIKMLPDYDFVVVGAGSAGALVANRLTEVLNWKVLLIEAGQEATGLMDIPLVASLMQGSTINWNYKTVPMNNSCLGYEKQQCKMPRGKVMGGSSVLNYMIYTRGNRKDYDDWEKMGNPGWSYDEVLKYFKKSEDAKLSDADEDYHGQGGMLPVTDIPFRTPIAKAFVNAASEIGMPFVDINGKSQIGVDYIQATMKKGKRCSANTAFLPPEVRDRPNLTVKKHSMVTRILINNETKSAEGVEFVRYRRKYRVFVNKEVIVCGGAINSPQLLMLSGIGPRAHLDSLGVPVVNDLPVGENLMDHVALGSLNVAMDGNSSLILNRILSDPNKIAEFLVRHTGPFTVPGGAEALAFVDLERLGAADGHPDLELLLVSGQYASYDSSRRLYGFKSDVYDKMFKRERDALDGFTVLPTALRPRSRGRVRLANVSPFVAPYIDPGYFADEADLDVIVAGVRLFQRMLDTDAMRALGARLPRTKMPGCEHHAYDSDRYWKCCARTVTFSLYHMCGTCKMAPAGDPTAVVDHRLRVHGVSNLRVVDASVMPVIPAGHTNAPTLMIAEKASDMIKEDWDAVPLYRFNPLAYARG</sequence>